<feature type="transmembrane region" description="Helical" evidence="5">
    <location>
        <begin position="334"/>
        <end position="354"/>
    </location>
</feature>
<feature type="transmembrane region" description="Helical" evidence="5">
    <location>
        <begin position="99"/>
        <end position="123"/>
    </location>
</feature>
<dbReference type="AlphaFoldDB" id="A0AAD4QX05"/>
<dbReference type="CDD" id="cd17326">
    <property type="entry name" value="MFS_MFSD8"/>
    <property type="match status" value="1"/>
</dbReference>
<dbReference type="Gene3D" id="1.20.1250.20">
    <property type="entry name" value="MFS general substrate transporter like domains"/>
    <property type="match status" value="1"/>
</dbReference>
<feature type="transmembrane region" description="Helical" evidence="5">
    <location>
        <begin position="522"/>
        <end position="540"/>
    </location>
</feature>
<evidence type="ECO:0000256" key="5">
    <source>
        <dbReference type="SAM" id="Phobius"/>
    </source>
</evidence>
<dbReference type="InterPro" id="IPR036259">
    <property type="entry name" value="MFS_trans_sf"/>
</dbReference>
<protein>
    <submittedName>
        <fullName evidence="7">Major facilitator superfamily domain-containing protein</fullName>
    </submittedName>
</protein>
<dbReference type="InterPro" id="IPR011701">
    <property type="entry name" value="MFS"/>
</dbReference>
<feature type="transmembrane region" description="Helical" evidence="5">
    <location>
        <begin position="135"/>
        <end position="157"/>
    </location>
</feature>
<feature type="transmembrane region" description="Helical" evidence="5">
    <location>
        <begin position="360"/>
        <end position="384"/>
    </location>
</feature>
<feature type="transmembrane region" description="Helical" evidence="5">
    <location>
        <begin position="499"/>
        <end position="516"/>
    </location>
</feature>
<sequence>MTEVKIFASKYATFQQKFSKKGNFEKQIHRKLTTFTLLSLFSTSANDEKQMLCSEDDDSGIQTADSKSGSISPILSEGIINGIDMHKIDTGSKSDWKSILVTSFLCFCVIVQSSLYLASMWPFLKTLDSTATERFYGYIIAAQSLGEMLGCPIVGYLSNRSGQIRYLLYICTSLMFAGNVMYFSLELSTPVLRKYLLLVARFLVGLGCSSTCLLQAYVSTASIPEDRSRALSILTTGIALAGVFGPALQLLFTPLGYSGWNIFAWKINMYTAPAFIGSIINVISIMSIYVFFQENYAGIIQEQKTFMLSYSPQALPEYDRLAAFLCHFTRFTKFFIISCLESIGISFAAMMFSWSNAEVIVNMASAESIMNILSLLTYFSYIILRLDKIMNFRLNCIICLFSYFTFYLATYSFPFLPNRIMTYNETAVNQTDEIGCNSGSFSWCGSINSVNPTLFFTCYILLFGVGFASMNVALNTVFSKIIGPRRQGTHQGFLQMSGGIARMIGPVIITSLYTSYGPRMVWDLELSVILVTILLWIILYKRMVPLKLKPQLLMVRSKQANKSDSSFNSDLIMSIDE</sequence>
<comment type="subcellular location">
    <subcellularLocation>
        <location evidence="1">Membrane</location>
        <topology evidence="1">Multi-pass membrane protein</topology>
    </subcellularLocation>
</comment>
<accession>A0AAD4QX05</accession>
<keyword evidence="2 5" id="KW-0812">Transmembrane</keyword>
<dbReference type="PANTHER" id="PTHR23510:SF11">
    <property type="entry name" value="MFS DOMAIN-CONTAINING PROTEIN"/>
    <property type="match status" value="1"/>
</dbReference>
<dbReference type="InterPro" id="IPR020846">
    <property type="entry name" value="MFS_dom"/>
</dbReference>
<feature type="transmembrane region" description="Helical" evidence="5">
    <location>
        <begin position="166"/>
        <end position="183"/>
    </location>
</feature>
<name>A0AAD4QX05_9BILA</name>
<feature type="transmembrane region" description="Helical" evidence="5">
    <location>
        <begin position="195"/>
        <end position="218"/>
    </location>
</feature>
<evidence type="ECO:0000256" key="4">
    <source>
        <dbReference type="ARBA" id="ARBA00023136"/>
    </source>
</evidence>
<gene>
    <name evidence="7" type="ORF">DdX_12918</name>
</gene>
<evidence type="ECO:0000256" key="3">
    <source>
        <dbReference type="ARBA" id="ARBA00022989"/>
    </source>
</evidence>
<dbReference type="SUPFAM" id="SSF103473">
    <property type="entry name" value="MFS general substrate transporter"/>
    <property type="match status" value="1"/>
</dbReference>
<feature type="transmembrane region" description="Helical" evidence="5">
    <location>
        <begin position="272"/>
        <end position="292"/>
    </location>
</feature>
<dbReference type="GO" id="GO:0005765">
    <property type="term" value="C:lysosomal membrane"/>
    <property type="evidence" value="ECO:0007669"/>
    <property type="project" value="TreeGrafter"/>
</dbReference>
<organism evidence="7 8">
    <name type="scientific">Ditylenchus destructor</name>
    <dbReference type="NCBI Taxonomy" id="166010"/>
    <lineage>
        <taxon>Eukaryota</taxon>
        <taxon>Metazoa</taxon>
        <taxon>Ecdysozoa</taxon>
        <taxon>Nematoda</taxon>
        <taxon>Chromadorea</taxon>
        <taxon>Rhabditida</taxon>
        <taxon>Tylenchina</taxon>
        <taxon>Tylenchomorpha</taxon>
        <taxon>Sphaerularioidea</taxon>
        <taxon>Anguinidae</taxon>
        <taxon>Anguininae</taxon>
        <taxon>Ditylenchus</taxon>
    </lineage>
</organism>
<comment type="caution">
    <text evidence="7">The sequence shown here is derived from an EMBL/GenBank/DDBJ whole genome shotgun (WGS) entry which is preliminary data.</text>
</comment>
<dbReference type="Pfam" id="PF07690">
    <property type="entry name" value="MFS_1"/>
    <property type="match status" value="2"/>
</dbReference>
<evidence type="ECO:0000259" key="6">
    <source>
        <dbReference type="PROSITE" id="PS50850"/>
    </source>
</evidence>
<reference evidence="7" key="1">
    <citation type="submission" date="2022-01" db="EMBL/GenBank/DDBJ databases">
        <title>Genome Sequence Resource for Two Populations of Ditylenchus destructor, the Migratory Endoparasitic Phytonematode.</title>
        <authorList>
            <person name="Zhang H."/>
            <person name="Lin R."/>
            <person name="Xie B."/>
        </authorList>
    </citation>
    <scope>NUCLEOTIDE SEQUENCE</scope>
    <source>
        <strain evidence="7">BazhouSP</strain>
    </source>
</reference>
<feature type="transmembrane region" description="Helical" evidence="5">
    <location>
        <begin position="396"/>
        <end position="416"/>
    </location>
</feature>
<dbReference type="InterPro" id="IPR051068">
    <property type="entry name" value="MFS_Domain-Containing_Protein"/>
</dbReference>
<evidence type="ECO:0000256" key="2">
    <source>
        <dbReference type="ARBA" id="ARBA00022692"/>
    </source>
</evidence>
<dbReference type="Proteomes" id="UP001201812">
    <property type="component" value="Unassembled WGS sequence"/>
</dbReference>
<feature type="transmembrane region" description="Helical" evidence="5">
    <location>
        <begin position="454"/>
        <end position="478"/>
    </location>
</feature>
<dbReference type="PANTHER" id="PTHR23510">
    <property type="entry name" value="INNER MEMBRANE TRANSPORT PROTEIN YAJR"/>
    <property type="match status" value="1"/>
</dbReference>
<feature type="transmembrane region" description="Helical" evidence="5">
    <location>
        <begin position="230"/>
        <end position="252"/>
    </location>
</feature>
<keyword evidence="4 5" id="KW-0472">Membrane</keyword>
<keyword evidence="3 5" id="KW-1133">Transmembrane helix</keyword>
<evidence type="ECO:0000313" key="7">
    <source>
        <dbReference type="EMBL" id="KAI1706707.1"/>
    </source>
</evidence>
<dbReference type="GO" id="GO:0022857">
    <property type="term" value="F:transmembrane transporter activity"/>
    <property type="evidence" value="ECO:0007669"/>
    <property type="project" value="InterPro"/>
</dbReference>
<feature type="domain" description="Major facilitator superfamily (MFS) profile" evidence="6">
    <location>
        <begin position="98"/>
        <end position="544"/>
    </location>
</feature>
<keyword evidence="8" id="KW-1185">Reference proteome</keyword>
<dbReference type="EMBL" id="JAKKPZ010000046">
    <property type="protein sequence ID" value="KAI1706707.1"/>
    <property type="molecule type" value="Genomic_DNA"/>
</dbReference>
<evidence type="ECO:0000313" key="8">
    <source>
        <dbReference type="Proteomes" id="UP001201812"/>
    </source>
</evidence>
<dbReference type="PROSITE" id="PS50850">
    <property type="entry name" value="MFS"/>
    <property type="match status" value="1"/>
</dbReference>
<evidence type="ECO:0000256" key="1">
    <source>
        <dbReference type="ARBA" id="ARBA00004141"/>
    </source>
</evidence>
<proteinExistence type="predicted"/>